<sequence length="82" mass="8989">MCEASPQPLPPPTKEKIMAAKDKGSMDKLKGKAKEMSGKVTGNHEQQVEGKMQQARGEAKKMKGKVEERAQATRRPAQRDGV</sequence>
<feature type="region of interest" description="Disordered" evidence="2">
    <location>
        <begin position="1"/>
        <end position="82"/>
    </location>
</feature>
<evidence type="ECO:0000313" key="4">
    <source>
        <dbReference type="EMBL" id="CBG72857.1"/>
    </source>
</evidence>
<dbReference type="EMBL" id="FN554889">
    <property type="protein sequence ID" value="CBG72857.1"/>
    <property type="molecule type" value="Genomic_DNA"/>
</dbReference>
<proteinExistence type="inferred from homology"/>
<dbReference type="InterPro" id="IPR008462">
    <property type="entry name" value="CsbD"/>
</dbReference>
<comment type="similarity">
    <text evidence="1">Belongs to the UPF0337 (CsbD) family.</text>
</comment>
<dbReference type="Proteomes" id="UP000001444">
    <property type="component" value="Chromosome"/>
</dbReference>
<dbReference type="STRING" id="680198.SCAB_58351"/>
<dbReference type="InterPro" id="IPR036629">
    <property type="entry name" value="YjbJ_sf"/>
</dbReference>
<dbReference type="AlphaFoldDB" id="C9Z4A7"/>
<feature type="compositionally biased region" description="Basic and acidic residues" evidence="2">
    <location>
        <begin position="13"/>
        <end position="37"/>
    </location>
</feature>
<protein>
    <recommendedName>
        <fullName evidence="3">CsbD-like domain-containing protein</fullName>
    </recommendedName>
</protein>
<dbReference type="KEGG" id="scb:SCAB_58351"/>
<evidence type="ECO:0000256" key="1">
    <source>
        <dbReference type="ARBA" id="ARBA00009129"/>
    </source>
</evidence>
<evidence type="ECO:0000313" key="5">
    <source>
        <dbReference type="Proteomes" id="UP000001444"/>
    </source>
</evidence>
<evidence type="ECO:0000256" key="2">
    <source>
        <dbReference type="SAM" id="MobiDB-lite"/>
    </source>
</evidence>
<feature type="compositionally biased region" description="Basic and acidic residues" evidence="2">
    <location>
        <begin position="57"/>
        <end position="82"/>
    </location>
</feature>
<accession>C9Z4A7</accession>
<dbReference type="Pfam" id="PF05532">
    <property type="entry name" value="CsbD"/>
    <property type="match status" value="1"/>
</dbReference>
<dbReference type="Gene3D" id="1.10.1470.10">
    <property type="entry name" value="YjbJ"/>
    <property type="match status" value="1"/>
</dbReference>
<organism evidence="4 5">
    <name type="scientific">Streptomyces scabiei (strain 87.22)</name>
    <dbReference type="NCBI Taxonomy" id="680198"/>
    <lineage>
        <taxon>Bacteria</taxon>
        <taxon>Bacillati</taxon>
        <taxon>Actinomycetota</taxon>
        <taxon>Actinomycetes</taxon>
        <taxon>Kitasatosporales</taxon>
        <taxon>Streptomycetaceae</taxon>
        <taxon>Streptomyces</taxon>
    </lineage>
</organism>
<keyword evidence="5" id="KW-1185">Reference proteome</keyword>
<dbReference type="HOGENOM" id="CLU_2556952_0_0_11"/>
<feature type="domain" description="CsbD-like" evidence="3">
    <location>
        <begin position="21"/>
        <end position="71"/>
    </location>
</feature>
<dbReference type="SUPFAM" id="SSF69047">
    <property type="entry name" value="Hypothetical protein YjbJ"/>
    <property type="match status" value="1"/>
</dbReference>
<evidence type="ECO:0000259" key="3">
    <source>
        <dbReference type="Pfam" id="PF05532"/>
    </source>
</evidence>
<name>C9Z4A7_STRSW</name>
<gene>
    <name evidence="4" type="ordered locus">SCAB_58351</name>
</gene>
<reference evidence="4 5" key="1">
    <citation type="journal article" date="2010" name="Mol. Plant Microbe Interact.">
        <title>Streptomyces scabies 87-22 contains a coronafacic acid-like biosynthetic cluster that contributes to plant-microbe interactions.</title>
        <authorList>
            <person name="Bignell D.R."/>
            <person name="Seipke R.F."/>
            <person name="Huguet-Tapia J.C."/>
            <person name="Chambers A.H."/>
            <person name="Parry R.J."/>
            <person name="Loria R."/>
        </authorList>
    </citation>
    <scope>NUCLEOTIDE SEQUENCE [LARGE SCALE GENOMIC DNA]</scope>
    <source>
        <strain evidence="4 5">87.22</strain>
    </source>
</reference>